<dbReference type="AlphaFoldDB" id="A0A0E3SVB4"/>
<evidence type="ECO:0000313" key="4">
    <source>
        <dbReference type="EMBL" id="AKB91374.1"/>
    </source>
</evidence>
<reference evidence="4" key="2">
    <citation type="submission" date="2014-12" db="EMBL/GenBank/DDBJ databases">
        <authorList>
            <person name="Jin A.-H."/>
            <person name="Dutertre S."/>
            <person name="Kaas Q."/>
            <person name="Lavergne V."/>
            <person name="Kubala P."/>
            <person name="Lewis R.J."/>
            <person name="Alewood P.F."/>
        </authorList>
    </citation>
    <scope>NUCLEOTIDE SEQUENCE</scope>
    <source>
        <tissue evidence="4">Venom duct</tissue>
    </source>
</reference>
<accession>A0A0E3SVB4</accession>
<reference evidence="4" key="1">
    <citation type="journal article" date="2013" name="Mol. Cell. Proteomics">
        <title>Transcriptomic messiness in the venom duct of Conus miles contributes to conotoxin diversity.</title>
        <authorList>
            <person name="Jin A.H."/>
            <person name="Dutertre S."/>
            <person name="Kaas Q."/>
            <person name="Lavergne V."/>
            <person name="Kubala P."/>
            <person name="Lewis R.J."/>
            <person name="Alewood P.F."/>
        </authorList>
    </citation>
    <scope>NUCLEOTIDE SEQUENCE</scope>
    <source>
        <tissue evidence="4">Venom duct</tissue>
    </source>
</reference>
<organism evidence="4">
    <name type="scientific">Conus miles</name>
    <name type="common">Soldier cone</name>
    <name type="synonym">Mile cone</name>
    <dbReference type="NCBI Taxonomy" id="69564"/>
    <lineage>
        <taxon>Eukaryota</taxon>
        <taxon>Metazoa</taxon>
        <taxon>Spiralia</taxon>
        <taxon>Lophotrochozoa</taxon>
        <taxon>Mollusca</taxon>
        <taxon>Gastropoda</taxon>
        <taxon>Caenogastropoda</taxon>
        <taxon>Neogastropoda</taxon>
        <taxon>Conoidea</taxon>
        <taxon>Conidae</taxon>
        <taxon>Conus</taxon>
        <taxon>Rhizoconus</taxon>
    </lineage>
</organism>
<comment type="subcellular location">
    <subcellularLocation>
        <location evidence="1">Secreted</location>
    </subcellularLocation>
</comment>
<dbReference type="Pfam" id="PF02950">
    <property type="entry name" value="Conotoxin"/>
    <property type="match status" value="1"/>
</dbReference>
<proteinExistence type="evidence at transcript level"/>
<feature type="chain" id="PRO_5002412173" evidence="3">
    <location>
        <begin position="22"/>
        <end position="85"/>
    </location>
</feature>
<keyword evidence="3" id="KW-0732">Signal</keyword>
<dbReference type="GO" id="GO:0008200">
    <property type="term" value="F:ion channel inhibitor activity"/>
    <property type="evidence" value="ECO:0007669"/>
    <property type="project" value="InterPro"/>
</dbReference>
<name>A0A0E3SVB4_CONMI</name>
<dbReference type="InterPro" id="IPR004214">
    <property type="entry name" value="Conotoxin"/>
</dbReference>
<evidence type="ECO:0000256" key="2">
    <source>
        <dbReference type="ARBA" id="ARBA00022525"/>
    </source>
</evidence>
<evidence type="ECO:0000256" key="3">
    <source>
        <dbReference type="SAM" id="SignalP"/>
    </source>
</evidence>
<feature type="signal peptide" evidence="3">
    <location>
        <begin position="1"/>
        <end position="21"/>
    </location>
</feature>
<sequence length="85" mass="9763">MEKLTVLILVATVLLTIQVLAQSDRDKHLKRRPKQYATKRLSALMRGTRDCTPQNVRCEEKSECCPNLECKCTSAPDCNFYKCRT</sequence>
<dbReference type="GO" id="GO:0005576">
    <property type="term" value="C:extracellular region"/>
    <property type="evidence" value="ECO:0007669"/>
    <property type="project" value="UniProtKB-SubCell"/>
</dbReference>
<evidence type="ECO:0000256" key="1">
    <source>
        <dbReference type="ARBA" id="ARBA00004613"/>
    </source>
</evidence>
<dbReference type="EMBL" id="KP216851">
    <property type="protein sequence ID" value="AKB91374.1"/>
    <property type="molecule type" value="mRNA"/>
</dbReference>
<keyword evidence="2" id="KW-0964">Secreted</keyword>
<protein>
    <submittedName>
        <fullName evidence="4">Conopeptide Mi036</fullName>
    </submittedName>
</protein>